<dbReference type="GO" id="GO:0005768">
    <property type="term" value="C:endosome"/>
    <property type="evidence" value="ECO:0007669"/>
    <property type="project" value="TreeGrafter"/>
</dbReference>
<dbReference type="InterPro" id="IPR008942">
    <property type="entry name" value="ENTH_VHS"/>
</dbReference>
<dbReference type="Gene3D" id="1.25.40.90">
    <property type="match status" value="1"/>
</dbReference>
<sequence>MAGILATLGGNPLNTPVGQKIEQATDGALSCENWALNMEICDMINDTDEGPKDAVKAIRKRLQQNTGKNYTVVLYTLTVLETCVKNCKRRFHLLVMQKDFILELVKLIGPKNDPPTAVQEKVLSLIQSWADAFQGNPEMQGVVQVYHDLKQKGIEFPMTDLDTMAPIHTPQRSVLPSPSPPSVVSDQAVHAAQPSLHQNPNPMPDVLPPQAVPINLNAEQLAKLHSELDIVQGNMKVFGEMLTELTPGKEHPQDLELLQELQKTCYAMQSRVVDLIDRIGVEEVTSDLLRINDELNNLFLRYDRYEKKRSAMTSCVEHKTPTPLSENPLDKPLIDFGESGEEADQAIAKVTHINLQDHPGSDSKPQSASKNSSVADEFDMFAQSRNTSFGSSKNRGSSYEDNTNLDQIEGGLASFTANKGKPMEGGDSRTSDAKANSGDRLANIPSVAGATAQSNAINNRRQMDKDDADSALFAL</sequence>
<dbReference type="CDD" id="cd14233">
    <property type="entry name" value="GAT_TOM1_like"/>
    <property type="match status" value="1"/>
</dbReference>
<feature type="region of interest" description="Disordered" evidence="4">
    <location>
        <begin position="385"/>
        <end position="475"/>
    </location>
</feature>
<dbReference type="Gene3D" id="1.20.58.160">
    <property type="match status" value="1"/>
</dbReference>
<dbReference type="PIRSF" id="PIRSF036948">
    <property type="entry name" value="TOM1"/>
    <property type="match status" value="1"/>
</dbReference>
<dbReference type="OrthoDB" id="2018246at2759"/>
<feature type="domain" description="VHS" evidence="5">
    <location>
        <begin position="24"/>
        <end position="157"/>
    </location>
</feature>
<evidence type="ECO:0000256" key="4">
    <source>
        <dbReference type="SAM" id="MobiDB-lite"/>
    </source>
</evidence>
<dbReference type="Pfam" id="PF00790">
    <property type="entry name" value="VHS"/>
    <property type="match status" value="1"/>
</dbReference>
<protein>
    <submittedName>
        <fullName evidence="7">Target of Myb protein 1</fullName>
    </submittedName>
</protein>
<organism evidence="7 8">
    <name type="scientific">Nephila pilipes</name>
    <name type="common">Giant wood spider</name>
    <name type="synonym">Nephila maculata</name>
    <dbReference type="NCBI Taxonomy" id="299642"/>
    <lineage>
        <taxon>Eukaryota</taxon>
        <taxon>Metazoa</taxon>
        <taxon>Ecdysozoa</taxon>
        <taxon>Arthropoda</taxon>
        <taxon>Chelicerata</taxon>
        <taxon>Arachnida</taxon>
        <taxon>Araneae</taxon>
        <taxon>Araneomorphae</taxon>
        <taxon>Entelegynae</taxon>
        <taxon>Araneoidea</taxon>
        <taxon>Nephilidae</taxon>
        <taxon>Nephila</taxon>
    </lineage>
</organism>
<accession>A0A8X6JBB6</accession>
<dbReference type="SUPFAM" id="SSF89009">
    <property type="entry name" value="GAT-like domain"/>
    <property type="match status" value="1"/>
</dbReference>
<evidence type="ECO:0000259" key="6">
    <source>
        <dbReference type="PROSITE" id="PS50909"/>
    </source>
</evidence>
<evidence type="ECO:0000313" key="8">
    <source>
        <dbReference type="Proteomes" id="UP000887013"/>
    </source>
</evidence>
<evidence type="ECO:0000259" key="5">
    <source>
        <dbReference type="PROSITE" id="PS50179"/>
    </source>
</evidence>
<feature type="compositionally biased region" description="Polar residues" evidence="4">
    <location>
        <begin position="451"/>
        <end position="460"/>
    </location>
</feature>
<dbReference type="Proteomes" id="UP000887013">
    <property type="component" value="Unassembled WGS sequence"/>
</dbReference>
<reference evidence="7" key="1">
    <citation type="submission" date="2020-08" db="EMBL/GenBank/DDBJ databases">
        <title>Multicomponent nature underlies the extraordinary mechanical properties of spider dragline silk.</title>
        <authorList>
            <person name="Kono N."/>
            <person name="Nakamura H."/>
            <person name="Mori M."/>
            <person name="Yoshida Y."/>
            <person name="Ohtoshi R."/>
            <person name="Malay A.D."/>
            <person name="Moran D.A.P."/>
            <person name="Tomita M."/>
            <person name="Numata K."/>
            <person name="Arakawa K."/>
        </authorList>
    </citation>
    <scope>NUCLEOTIDE SEQUENCE</scope>
</reference>
<name>A0A8X6JBB6_NEPPI</name>
<dbReference type="GO" id="GO:0043130">
    <property type="term" value="F:ubiquitin binding"/>
    <property type="evidence" value="ECO:0007669"/>
    <property type="project" value="InterPro"/>
</dbReference>
<keyword evidence="8" id="KW-1185">Reference proteome</keyword>
<dbReference type="GO" id="GO:0015031">
    <property type="term" value="P:protein transport"/>
    <property type="evidence" value="ECO:0007669"/>
    <property type="project" value="UniProtKB-KW"/>
</dbReference>
<dbReference type="AlphaFoldDB" id="A0A8X6JBB6"/>
<evidence type="ECO:0000256" key="1">
    <source>
        <dbReference type="ARBA" id="ARBA00007708"/>
    </source>
</evidence>
<dbReference type="InterPro" id="IPR014645">
    <property type="entry name" value="TOM1"/>
</dbReference>
<comment type="similarity">
    <text evidence="1">Belongs to the TOM1 family.</text>
</comment>
<evidence type="ECO:0000256" key="2">
    <source>
        <dbReference type="ARBA" id="ARBA00022448"/>
    </source>
</evidence>
<gene>
    <name evidence="7" type="primary">Tom1</name>
    <name evidence="7" type="ORF">NPIL_63871</name>
</gene>
<feature type="region of interest" description="Disordered" evidence="4">
    <location>
        <begin position="168"/>
        <end position="191"/>
    </location>
</feature>
<dbReference type="InterPro" id="IPR002014">
    <property type="entry name" value="VHS_dom"/>
</dbReference>
<dbReference type="CDD" id="cd03565">
    <property type="entry name" value="VHS_Tom1_like"/>
    <property type="match status" value="1"/>
</dbReference>
<feature type="compositionally biased region" description="Polar residues" evidence="4">
    <location>
        <begin position="385"/>
        <end position="406"/>
    </location>
</feature>
<dbReference type="GO" id="GO:0016020">
    <property type="term" value="C:membrane"/>
    <property type="evidence" value="ECO:0007669"/>
    <property type="project" value="TreeGrafter"/>
</dbReference>
<dbReference type="PROSITE" id="PS50179">
    <property type="entry name" value="VHS"/>
    <property type="match status" value="1"/>
</dbReference>
<dbReference type="GO" id="GO:0007165">
    <property type="term" value="P:signal transduction"/>
    <property type="evidence" value="ECO:0007669"/>
    <property type="project" value="TreeGrafter"/>
</dbReference>
<evidence type="ECO:0000256" key="3">
    <source>
        <dbReference type="ARBA" id="ARBA00022927"/>
    </source>
</evidence>
<dbReference type="PANTHER" id="PTHR13856:SF137">
    <property type="entry name" value="GH05942P"/>
    <property type="match status" value="1"/>
</dbReference>
<feature type="domain" description="GAT" evidence="6">
    <location>
        <begin position="219"/>
        <end position="307"/>
    </location>
</feature>
<dbReference type="SUPFAM" id="SSF48464">
    <property type="entry name" value="ENTH/VHS domain"/>
    <property type="match status" value="1"/>
</dbReference>
<dbReference type="GO" id="GO:0030276">
    <property type="term" value="F:clathrin binding"/>
    <property type="evidence" value="ECO:0007669"/>
    <property type="project" value="TreeGrafter"/>
</dbReference>
<comment type="caution">
    <text evidence="7">The sequence shown here is derived from an EMBL/GenBank/DDBJ whole genome shotgun (WGS) entry which is preliminary data.</text>
</comment>
<evidence type="ECO:0000313" key="7">
    <source>
        <dbReference type="EMBL" id="GFS54692.1"/>
    </source>
</evidence>
<dbReference type="GO" id="GO:0035091">
    <property type="term" value="F:phosphatidylinositol binding"/>
    <property type="evidence" value="ECO:0007669"/>
    <property type="project" value="InterPro"/>
</dbReference>
<dbReference type="SMART" id="SM00288">
    <property type="entry name" value="VHS"/>
    <property type="match status" value="1"/>
</dbReference>
<keyword evidence="2" id="KW-0813">Transport</keyword>
<dbReference type="EMBL" id="BMAW01046309">
    <property type="protein sequence ID" value="GFS54692.1"/>
    <property type="molecule type" value="Genomic_DNA"/>
</dbReference>
<dbReference type="Pfam" id="PF03127">
    <property type="entry name" value="GAT"/>
    <property type="match status" value="1"/>
</dbReference>
<dbReference type="PROSITE" id="PS50909">
    <property type="entry name" value="GAT"/>
    <property type="match status" value="1"/>
</dbReference>
<proteinExistence type="inferred from homology"/>
<keyword evidence="3" id="KW-0653">Protein transport</keyword>
<feature type="compositionally biased region" description="Basic and acidic residues" evidence="4">
    <location>
        <begin position="421"/>
        <end position="432"/>
    </location>
</feature>
<dbReference type="PANTHER" id="PTHR13856">
    <property type="entry name" value="VHS DOMAIN CONTAINING PROTEIN FAMILY"/>
    <property type="match status" value="1"/>
</dbReference>
<dbReference type="InterPro" id="IPR004152">
    <property type="entry name" value="GAT_dom"/>
</dbReference>
<dbReference type="InterPro" id="IPR038425">
    <property type="entry name" value="GAT_sf"/>
</dbReference>